<evidence type="ECO:0000313" key="2">
    <source>
        <dbReference type="EMBL" id="KFM61829.1"/>
    </source>
</evidence>
<evidence type="ECO:0000256" key="1">
    <source>
        <dbReference type="SAM" id="Phobius"/>
    </source>
</evidence>
<feature type="transmembrane region" description="Helical" evidence="1">
    <location>
        <begin position="9"/>
        <end position="27"/>
    </location>
</feature>
<dbReference type="AlphaFoldDB" id="A0A087T9P0"/>
<proteinExistence type="predicted"/>
<protein>
    <submittedName>
        <fullName evidence="2">Uncharacterized protein</fullName>
    </submittedName>
</protein>
<sequence length="35" mass="4103">MFVTVFQDINIWMFSIALFLSSLIHFIDCSSLEPH</sequence>
<keyword evidence="1" id="KW-0812">Transmembrane</keyword>
<gene>
    <name evidence="2" type="ORF">X975_12251</name>
</gene>
<accession>A0A087T9P0</accession>
<reference evidence="2 3" key="1">
    <citation type="submission" date="2013-11" db="EMBL/GenBank/DDBJ databases">
        <title>Genome sequencing of Stegodyphus mimosarum.</title>
        <authorList>
            <person name="Bechsgaard J."/>
        </authorList>
    </citation>
    <scope>NUCLEOTIDE SEQUENCE [LARGE SCALE GENOMIC DNA]</scope>
</reference>
<organism evidence="2 3">
    <name type="scientific">Stegodyphus mimosarum</name>
    <name type="common">African social velvet spider</name>
    <dbReference type="NCBI Taxonomy" id="407821"/>
    <lineage>
        <taxon>Eukaryota</taxon>
        <taxon>Metazoa</taxon>
        <taxon>Ecdysozoa</taxon>
        <taxon>Arthropoda</taxon>
        <taxon>Chelicerata</taxon>
        <taxon>Arachnida</taxon>
        <taxon>Araneae</taxon>
        <taxon>Araneomorphae</taxon>
        <taxon>Entelegynae</taxon>
        <taxon>Eresoidea</taxon>
        <taxon>Eresidae</taxon>
        <taxon>Stegodyphus</taxon>
    </lineage>
</organism>
<dbReference type="EMBL" id="KK114176">
    <property type="protein sequence ID" value="KFM61829.1"/>
    <property type="molecule type" value="Genomic_DNA"/>
</dbReference>
<name>A0A087T9P0_STEMI</name>
<keyword evidence="1" id="KW-0472">Membrane</keyword>
<keyword evidence="3" id="KW-1185">Reference proteome</keyword>
<dbReference type="OrthoDB" id="409374at2759"/>
<dbReference type="Proteomes" id="UP000054359">
    <property type="component" value="Unassembled WGS sequence"/>
</dbReference>
<feature type="non-terminal residue" evidence="2">
    <location>
        <position position="35"/>
    </location>
</feature>
<keyword evidence="1" id="KW-1133">Transmembrane helix</keyword>
<evidence type="ECO:0000313" key="3">
    <source>
        <dbReference type="Proteomes" id="UP000054359"/>
    </source>
</evidence>